<gene>
    <name evidence="2" type="ORF">FHG71_20425</name>
</gene>
<protein>
    <submittedName>
        <fullName evidence="2">Uncharacterized protein</fullName>
    </submittedName>
</protein>
<keyword evidence="3" id="KW-1185">Reference proteome</keyword>
<name>A0A5C4N8Y4_9RHOB</name>
<keyword evidence="1" id="KW-0472">Membrane</keyword>
<evidence type="ECO:0000313" key="3">
    <source>
        <dbReference type="Proteomes" id="UP000305709"/>
    </source>
</evidence>
<dbReference type="AlphaFoldDB" id="A0A5C4N8Y4"/>
<keyword evidence="1" id="KW-0812">Transmembrane</keyword>
<dbReference type="RefSeq" id="WP_139083543.1">
    <property type="nucleotide sequence ID" value="NZ_VDFV01000059.1"/>
</dbReference>
<proteinExistence type="predicted"/>
<accession>A0A5C4N8Y4</accession>
<organism evidence="2 3">
    <name type="scientific">Rubellimicrobium roseum</name>
    <dbReference type="NCBI Taxonomy" id="687525"/>
    <lineage>
        <taxon>Bacteria</taxon>
        <taxon>Pseudomonadati</taxon>
        <taxon>Pseudomonadota</taxon>
        <taxon>Alphaproteobacteria</taxon>
        <taxon>Rhodobacterales</taxon>
        <taxon>Roseobacteraceae</taxon>
        <taxon>Rubellimicrobium</taxon>
    </lineage>
</organism>
<sequence length="286" mass="30642">MKSFIGPPPSRHSELYQPRLPKFATEPIGTLAVSGVGLGVAVGGFALMLRRLKAIGDHVENLGDRIDLVTKLRREDELKGVFADIGSDLETVDSLASRRDPQRVAENAQVSLACHAGRLEAQFASEADLTNRIALSEADLELLLSLAAAIRFCHEAGSRALFVIDEVAAAERLAERQARRFLELSLPLSPDALARLAARTATDPDEAARLRRAALPKTQTLVTGLRETVASVASLADLGSTLIRRGIVGPAYLAAVEAEKTEVLLFLPEGEPNIESSPETVVTLPT</sequence>
<comment type="caution">
    <text evidence="2">The sequence shown here is derived from an EMBL/GenBank/DDBJ whole genome shotgun (WGS) entry which is preliminary data.</text>
</comment>
<feature type="transmembrane region" description="Helical" evidence="1">
    <location>
        <begin position="28"/>
        <end position="49"/>
    </location>
</feature>
<keyword evidence="1" id="KW-1133">Transmembrane helix</keyword>
<dbReference type="Proteomes" id="UP000305709">
    <property type="component" value="Unassembled WGS sequence"/>
</dbReference>
<reference evidence="2 3" key="1">
    <citation type="submission" date="2019-06" db="EMBL/GenBank/DDBJ databases">
        <authorList>
            <person name="Jiang L."/>
        </authorList>
    </citation>
    <scope>NUCLEOTIDE SEQUENCE [LARGE SCALE GENOMIC DNA]</scope>
    <source>
        <strain evidence="2 3">YIM 48858</strain>
    </source>
</reference>
<evidence type="ECO:0000313" key="2">
    <source>
        <dbReference type="EMBL" id="TNC62126.1"/>
    </source>
</evidence>
<dbReference type="EMBL" id="VDFV01000059">
    <property type="protein sequence ID" value="TNC62126.1"/>
    <property type="molecule type" value="Genomic_DNA"/>
</dbReference>
<evidence type="ECO:0000256" key="1">
    <source>
        <dbReference type="SAM" id="Phobius"/>
    </source>
</evidence>
<dbReference type="OrthoDB" id="7060592at2"/>